<dbReference type="Pfam" id="PF08545">
    <property type="entry name" value="ACP_syn_III"/>
    <property type="match status" value="1"/>
</dbReference>
<accession>A0A939F6N1</accession>
<dbReference type="SUPFAM" id="SSF53901">
    <property type="entry name" value="Thiolase-like"/>
    <property type="match status" value="1"/>
</dbReference>
<keyword evidence="3" id="KW-0012">Acyltransferase</keyword>
<comment type="caution">
    <text evidence="6">The sequence shown here is derived from an EMBL/GenBank/DDBJ whole genome shotgun (WGS) entry which is preliminary data.</text>
</comment>
<dbReference type="NCBIfam" id="NF006829">
    <property type="entry name" value="PRK09352.1"/>
    <property type="match status" value="1"/>
</dbReference>
<keyword evidence="2" id="KW-0808">Transferase</keyword>
<evidence type="ECO:0000313" key="6">
    <source>
        <dbReference type="EMBL" id="MBO0513310.1"/>
    </source>
</evidence>
<keyword evidence="1" id="KW-0963">Cytoplasm</keyword>
<dbReference type="GO" id="GO:0004315">
    <property type="term" value="F:3-oxoacyl-[acyl-carrier-protein] synthase activity"/>
    <property type="evidence" value="ECO:0007669"/>
    <property type="project" value="InterPro"/>
</dbReference>
<name>A0A939F6N1_9ACTN</name>
<dbReference type="Gene3D" id="3.40.47.10">
    <property type="match status" value="1"/>
</dbReference>
<evidence type="ECO:0000256" key="3">
    <source>
        <dbReference type="ARBA" id="ARBA00023315"/>
    </source>
</evidence>
<dbReference type="RefSeq" id="WP_206962735.1">
    <property type="nucleotide sequence ID" value="NZ_BAAAJJ010000007.1"/>
</dbReference>
<evidence type="ECO:0000259" key="4">
    <source>
        <dbReference type="Pfam" id="PF08541"/>
    </source>
</evidence>
<evidence type="ECO:0000259" key="5">
    <source>
        <dbReference type="Pfam" id="PF08545"/>
    </source>
</evidence>
<dbReference type="GO" id="GO:0006633">
    <property type="term" value="P:fatty acid biosynthetic process"/>
    <property type="evidence" value="ECO:0007669"/>
    <property type="project" value="InterPro"/>
</dbReference>
<feature type="domain" description="Beta-ketoacyl-[acyl-carrier-protein] synthase III N-terminal" evidence="5">
    <location>
        <begin position="114"/>
        <end position="192"/>
    </location>
</feature>
<dbReference type="InterPro" id="IPR016039">
    <property type="entry name" value="Thiolase-like"/>
</dbReference>
<dbReference type="EMBL" id="JAFLRJ010000146">
    <property type="protein sequence ID" value="MBO0513310.1"/>
    <property type="molecule type" value="Genomic_DNA"/>
</dbReference>
<dbReference type="Proteomes" id="UP000664167">
    <property type="component" value="Unassembled WGS sequence"/>
</dbReference>
<reference evidence="6" key="1">
    <citation type="submission" date="2021-03" db="EMBL/GenBank/DDBJ databases">
        <title>Streptomyces poriferae sp. nov., a novel marine sponge-derived Actinobacteria species with anti-MRSA activity.</title>
        <authorList>
            <person name="Sandoval-Powers M."/>
            <person name="Kralova S."/>
            <person name="Nguyen G.-S."/>
            <person name="Fawwal D."/>
            <person name="Degnes K."/>
            <person name="Klinkenberg G."/>
            <person name="Sletta H."/>
            <person name="Wentzel A."/>
            <person name="Liles M.R."/>
        </authorList>
    </citation>
    <scope>NUCLEOTIDE SEQUENCE</scope>
    <source>
        <strain evidence="6">DSM 41794</strain>
    </source>
</reference>
<gene>
    <name evidence="6" type="ORF">J0695_16095</name>
</gene>
<protein>
    <submittedName>
        <fullName evidence="6">Ketoacyl-ACP synthase III</fullName>
    </submittedName>
</protein>
<proteinExistence type="predicted"/>
<dbReference type="AlphaFoldDB" id="A0A939F6N1"/>
<sequence>MSGQAPPTAWGIHGLGVHIPDRCVGNAEIAEQYGVEPAWIERMTGITQRHCAEPAQATSDLALAAAEQALADAQLSARDIDVILLATSTPDQLAVATACRVQHQLGADRAWATDVGGACAGFLYALKLAHDVLAASCPGGRALVIGAEVFSKFQNPGDRSTGVLFADGAGAVVVGPAPAGRGILCSTQGTDGGLADIVGIRAGGSARPASELTVTEGGHYLHMNGKAVTAYFHEIFPQVVARLTQLSGLNLDQIDLVIPHQANPRMLRTLGAELGISTSQLVVTADTFGNTGAASIPMALHAARSQGRLKPQSTVLHAAVGAGMSWAGSVQRWL</sequence>
<evidence type="ECO:0000256" key="1">
    <source>
        <dbReference type="ARBA" id="ARBA00022490"/>
    </source>
</evidence>
<dbReference type="PANTHER" id="PTHR34069:SF2">
    <property type="entry name" value="BETA-KETOACYL-[ACYL-CARRIER-PROTEIN] SYNTHASE III"/>
    <property type="match status" value="1"/>
</dbReference>
<evidence type="ECO:0000256" key="2">
    <source>
        <dbReference type="ARBA" id="ARBA00022679"/>
    </source>
</evidence>
<dbReference type="GO" id="GO:0044550">
    <property type="term" value="P:secondary metabolite biosynthetic process"/>
    <property type="evidence" value="ECO:0007669"/>
    <property type="project" value="TreeGrafter"/>
</dbReference>
<evidence type="ECO:0000313" key="7">
    <source>
        <dbReference type="Proteomes" id="UP000664167"/>
    </source>
</evidence>
<dbReference type="InterPro" id="IPR013747">
    <property type="entry name" value="ACP_syn_III_C"/>
</dbReference>
<feature type="domain" description="Beta-ketoacyl-[acyl-carrier-protein] synthase III C-terminal" evidence="4">
    <location>
        <begin position="247"/>
        <end position="333"/>
    </location>
</feature>
<dbReference type="Pfam" id="PF08541">
    <property type="entry name" value="ACP_syn_III_C"/>
    <property type="match status" value="1"/>
</dbReference>
<dbReference type="PANTHER" id="PTHR34069">
    <property type="entry name" value="3-OXOACYL-[ACYL-CARRIER-PROTEIN] SYNTHASE 3"/>
    <property type="match status" value="1"/>
</dbReference>
<dbReference type="InterPro" id="IPR013751">
    <property type="entry name" value="ACP_syn_III_N"/>
</dbReference>
<organism evidence="6 7">
    <name type="scientific">Streptomyces beijiangensis</name>
    <dbReference type="NCBI Taxonomy" id="163361"/>
    <lineage>
        <taxon>Bacteria</taxon>
        <taxon>Bacillati</taxon>
        <taxon>Actinomycetota</taxon>
        <taxon>Actinomycetes</taxon>
        <taxon>Kitasatosporales</taxon>
        <taxon>Streptomycetaceae</taxon>
        <taxon>Streptomyces</taxon>
    </lineage>
</organism>
<dbReference type="CDD" id="cd00830">
    <property type="entry name" value="KAS_III"/>
    <property type="match status" value="1"/>
</dbReference>
<keyword evidence="7" id="KW-1185">Reference proteome</keyword>